<proteinExistence type="predicted"/>
<dbReference type="PANTHER" id="PTHR22674:SF6">
    <property type="entry name" value="NTPASE KAP FAMILY P-LOOP DOMAIN-CONTAINING PROTEIN 1"/>
    <property type="match status" value="1"/>
</dbReference>
<gene>
    <name evidence="3" type="ORF">AK40_5897</name>
</gene>
<dbReference type="Gene3D" id="3.40.50.300">
    <property type="entry name" value="P-loop containing nucleotide triphosphate hydrolases"/>
    <property type="match status" value="1"/>
</dbReference>
<dbReference type="RefSeq" id="WP_001996205.1">
    <property type="nucleotide sequence ID" value="NZ_CP009636.1"/>
</dbReference>
<name>A0AAN0SRB3_BACCE</name>
<sequence length="884" mass="102891">MNDKVTLKQKILEYRLTNLEGQKYTERILSILFIAAFLFAIVGFLDEKVISMPMDLYKISGYMKSYVYIYPILFSIALFFIYVLIKKKYISRVVNYPSWTFKFDTCIIGILLSFLLYMLSVKFGFLKGNLTDYIKPSGWIIYYFYFIIFLVRNRNLYIKKSKVDSENLSFRTDNAIKTDGEDDLERDVFVNRIVAGVNSWKETESIVIGLYGEWGTGKTSVLNLMKNKFEEDKNNVIISFNPWYFKDEEQLILQFFNKLIAEIEKNFSGEKSKLISNIKSYSQMITAVTLRMGVVNFSFKDFFAANKIDNDIQKLKDIIENQLENEDKKIIVYIDDLDRLDDVEIHSVFKLVKLIADFRHTTYILAFDEEIVANVLATKYSGKKASEIGTSFLEKIIQVPLYLPPAGSENVKKIIFEGFQNVLDENQIFLSDEEVRRFGSIWSMSFGIIPLTIRAAKRHQNSMIFSFPLLKEEVNIVDLFYIEGIRVFYPDVYKFIYRHSNAFLNAGNNTGFSRENLIHGEYKDVLNNLFEKVPAIEKGAIISILIELFPRSKYLITGTNMYGSEWDKTWSVDRRICSATYFEKYFVYSVRNGSISDVKFNSLLDELKNEDIDEAVRKLEDIFIINGEVNIDIVVKFLEKVEANLTLGKFEEKQSEILIYCLARIERIIPNQYYALLSIHSRLAITIWHLLQLRPKEATENIITRAINTVESLMFCVELLRWIAPPKGGKQDFFTEDESERIASVIIERIKIEIQNESFLDTYKISSSTLLHSILNWGNDDDKAEVGLKIKEWIEEPNGAEKVIFGFSRLIHTSNVRQPTVIEFKRDSYDELEKIINPQEIVDVLMDKYQENPSGINIDDNNTDYEKVAIKFLKLHQKIKDKQS</sequence>
<accession>A0AAN0SRB3</accession>
<evidence type="ECO:0000313" key="4">
    <source>
        <dbReference type="Proteomes" id="UP000031861"/>
    </source>
</evidence>
<evidence type="ECO:0000313" key="3">
    <source>
        <dbReference type="EMBL" id="AJI08481.1"/>
    </source>
</evidence>
<dbReference type="AlphaFoldDB" id="A0AAN0SRB3"/>
<feature type="transmembrane region" description="Helical" evidence="1">
    <location>
        <begin position="137"/>
        <end position="153"/>
    </location>
</feature>
<feature type="transmembrane region" description="Helical" evidence="1">
    <location>
        <begin position="28"/>
        <end position="45"/>
    </location>
</feature>
<feature type="transmembrane region" description="Helical" evidence="1">
    <location>
        <begin position="106"/>
        <end position="125"/>
    </location>
</feature>
<reference evidence="3 4" key="1">
    <citation type="journal article" date="2015" name="Genome Announc.">
        <title>Complete genome sequences for 35 biothreat assay-relevant bacillus species.</title>
        <authorList>
            <person name="Johnson S.L."/>
            <person name="Daligault H.E."/>
            <person name="Davenport K.W."/>
            <person name="Jaissle J."/>
            <person name="Frey K.G."/>
            <person name="Ladner J.T."/>
            <person name="Broomall S.M."/>
            <person name="Bishop-Lilly K.A."/>
            <person name="Bruce D.C."/>
            <person name="Gibbons H.S."/>
            <person name="Coyne S.R."/>
            <person name="Lo C.C."/>
            <person name="Meincke L."/>
            <person name="Munk A.C."/>
            <person name="Koroleva G.I."/>
            <person name="Rosenzweig C.N."/>
            <person name="Palacios G.F."/>
            <person name="Redden C.L."/>
            <person name="Minogue T.D."/>
            <person name="Chain P.S."/>
        </authorList>
    </citation>
    <scope>NUCLEOTIDE SEQUENCE [LARGE SCALE GENOMIC DNA]</scope>
    <source>
        <strain evidence="3 4">03BB108</strain>
    </source>
</reference>
<keyword evidence="1" id="KW-0812">Transmembrane</keyword>
<keyword evidence="1" id="KW-1133">Transmembrane helix</keyword>
<dbReference type="Pfam" id="PF07693">
    <property type="entry name" value="KAP_NTPase"/>
    <property type="match status" value="1"/>
</dbReference>
<dbReference type="PANTHER" id="PTHR22674">
    <property type="entry name" value="NTPASE, KAP FAMILY P-LOOP DOMAIN-CONTAINING 1"/>
    <property type="match status" value="1"/>
</dbReference>
<keyword evidence="1" id="KW-0472">Membrane</keyword>
<dbReference type="Proteomes" id="UP000031861">
    <property type="component" value="Plasmid pBFI_2"/>
</dbReference>
<keyword evidence="3" id="KW-0614">Plasmid</keyword>
<organism evidence="3 4">
    <name type="scientific">Bacillus cereus 03BB108</name>
    <dbReference type="NCBI Taxonomy" id="451709"/>
    <lineage>
        <taxon>Bacteria</taxon>
        <taxon>Bacillati</taxon>
        <taxon>Bacillota</taxon>
        <taxon>Bacilli</taxon>
        <taxon>Bacillales</taxon>
        <taxon>Bacillaceae</taxon>
        <taxon>Bacillus</taxon>
        <taxon>Bacillus cereus group</taxon>
    </lineage>
</organism>
<feature type="transmembrane region" description="Helical" evidence="1">
    <location>
        <begin position="65"/>
        <end position="85"/>
    </location>
</feature>
<protein>
    <submittedName>
        <fullName evidence="3">Archaeal ATPase family protein</fullName>
    </submittedName>
</protein>
<dbReference type="SUPFAM" id="SSF52540">
    <property type="entry name" value="P-loop containing nucleoside triphosphate hydrolases"/>
    <property type="match status" value="1"/>
</dbReference>
<geneLocation type="plasmid" evidence="3 4">
    <name>pBFI_2</name>
</geneLocation>
<feature type="domain" description="KAP NTPase" evidence="2">
    <location>
        <begin position="187"/>
        <end position="432"/>
    </location>
</feature>
<evidence type="ECO:0000256" key="1">
    <source>
        <dbReference type="SAM" id="Phobius"/>
    </source>
</evidence>
<dbReference type="EMBL" id="CP009636">
    <property type="protein sequence ID" value="AJI08481.1"/>
    <property type="molecule type" value="Genomic_DNA"/>
</dbReference>
<evidence type="ECO:0000259" key="2">
    <source>
        <dbReference type="Pfam" id="PF07693"/>
    </source>
</evidence>
<dbReference type="InterPro" id="IPR052754">
    <property type="entry name" value="NTPase_KAP_P-loop"/>
</dbReference>
<dbReference type="InterPro" id="IPR027417">
    <property type="entry name" value="P-loop_NTPase"/>
</dbReference>
<dbReference type="InterPro" id="IPR011646">
    <property type="entry name" value="KAP_P-loop"/>
</dbReference>